<feature type="transmembrane region" description="Helical" evidence="7">
    <location>
        <begin position="313"/>
        <end position="333"/>
    </location>
</feature>
<name>A0A1I5DWB9_9FIRM</name>
<dbReference type="GO" id="GO:0022857">
    <property type="term" value="F:transmembrane transporter activity"/>
    <property type="evidence" value="ECO:0007669"/>
    <property type="project" value="InterPro"/>
</dbReference>
<evidence type="ECO:0000256" key="1">
    <source>
        <dbReference type="ARBA" id="ARBA00004651"/>
    </source>
</evidence>
<evidence type="ECO:0000313" key="10">
    <source>
        <dbReference type="Proteomes" id="UP000198806"/>
    </source>
</evidence>
<evidence type="ECO:0000256" key="5">
    <source>
        <dbReference type="ARBA" id="ARBA00022989"/>
    </source>
</evidence>
<dbReference type="PANTHER" id="PTHR43266">
    <property type="entry name" value="MACROLIDE-EFFLUX PROTEIN"/>
    <property type="match status" value="1"/>
</dbReference>
<dbReference type="STRING" id="1527.SAMN04489757_10724"/>
<feature type="transmembrane region" description="Helical" evidence="7">
    <location>
        <begin position="48"/>
        <end position="66"/>
    </location>
</feature>
<dbReference type="Proteomes" id="UP000198806">
    <property type="component" value="Unassembled WGS sequence"/>
</dbReference>
<dbReference type="InterPro" id="IPR036259">
    <property type="entry name" value="MFS_trans_sf"/>
</dbReference>
<evidence type="ECO:0000259" key="8">
    <source>
        <dbReference type="PROSITE" id="PS50850"/>
    </source>
</evidence>
<dbReference type="EMBL" id="FOWD01000007">
    <property type="protein sequence ID" value="SFO03503.1"/>
    <property type="molecule type" value="Genomic_DNA"/>
</dbReference>
<feature type="transmembrane region" description="Helical" evidence="7">
    <location>
        <begin position="173"/>
        <end position="191"/>
    </location>
</feature>
<dbReference type="PANTHER" id="PTHR43266:SF2">
    <property type="entry name" value="MAJOR FACILITATOR SUPERFAMILY (MFS) PROFILE DOMAIN-CONTAINING PROTEIN"/>
    <property type="match status" value="1"/>
</dbReference>
<dbReference type="OrthoDB" id="9763297at2"/>
<accession>A0A1I5DWB9</accession>
<proteinExistence type="predicted"/>
<organism evidence="9 10">
    <name type="scientific">Anaerocolumna aminovalerica</name>
    <dbReference type="NCBI Taxonomy" id="1527"/>
    <lineage>
        <taxon>Bacteria</taxon>
        <taxon>Bacillati</taxon>
        <taxon>Bacillota</taxon>
        <taxon>Clostridia</taxon>
        <taxon>Lachnospirales</taxon>
        <taxon>Lachnospiraceae</taxon>
        <taxon>Anaerocolumna</taxon>
    </lineage>
</organism>
<dbReference type="InterPro" id="IPR010290">
    <property type="entry name" value="TM_effector"/>
</dbReference>
<gene>
    <name evidence="9" type="ORF">SAMN04489757_10724</name>
</gene>
<keyword evidence="3" id="KW-1003">Cell membrane</keyword>
<feature type="domain" description="Major facilitator superfamily (MFS) profile" evidence="8">
    <location>
        <begin position="1"/>
        <end position="195"/>
    </location>
</feature>
<dbReference type="GO" id="GO:0005886">
    <property type="term" value="C:plasma membrane"/>
    <property type="evidence" value="ECO:0007669"/>
    <property type="project" value="UniProtKB-SubCell"/>
</dbReference>
<evidence type="ECO:0000256" key="4">
    <source>
        <dbReference type="ARBA" id="ARBA00022692"/>
    </source>
</evidence>
<keyword evidence="2" id="KW-0813">Transport</keyword>
<dbReference type="SUPFAM" id="SSF103473">
    <property type="entry name" value="MFS general substrate transporter"/>
    <property type="match status" value="1"/>
</dbReference>
<feature type="transmembrane region" description="Helical" evidence="7">
    <location>
        <begin position="354"/>
        <end position="375"/>
    </location>
</feature>
<keyword evidence="4 7" id="KW-0812">Transmembrane</keyword>
<feature type="transmembrane region" description="Helical" evidence="7">
    <location>
        <begin position="78"/>
        <end position="98"/>
    </location>
</feature>
<protein>
    <submittedName>
        <fullName evidence="9">Predicted arabinose efflux permease, MFS family</fullName>
    </submittedName>
</protein>
<dbReference type="Pfam" id="PF05977">
    <property type="entry name" value="MFS_3"/>
    <property type="match status" value="1"/>
</dbReference>
<keyword evidence="6 7" id="KW-0472">Membrane</keyword>
<feature type="transmembrane region" description="Helical" evidence="7">
    <location>
        <begin position="146"/>
        <end position="167"/>
    </location>
</feature>
<evidence type="ECO:0000256" key="3">
    <source>
        <dbReference type="ARBA" id="ARBA00022475"/>
    </source>
</evidence>
<reference evidence="9 10" key="1">
    <citation type="submission" date="2016-10" db="EMBL/GenBank/DDBJ databases">
        <authorList>
            <person name="de Groot N.N."/>
        </authorList>
    </citation>
    <scope>NUCLEOTIDE SEQUENCE [LARGE SCALE GENOMIC DNA]</scope>
    <source>
        <strain evidence="9 10">DSM 1283</strain>
    </source>
</reference>
<comment type="subcellular location">
    <subcellularLocation>
        <location evidence="1">Cell membrane</location>
        <topology evidence="1">Multi-pass membrane protein</topology>
    </subcellularLocation>
</comment>
<evidence type="ECO:0000256" key="2">
    <source>
        <dbReference type="ARBA" id="ARBA00022448"/>
    </source>
</evidence>
<dbReference type="CDD" id="cd06173">
    <property type="entry name" value="MFS_MefA_like"/>
    <property type="match status" value="1"/>
</dbReference>
<feature type="transmembrane region" description="Helical" evidence="7">
    <location>
        <begin position="104"/>
        <end position="134"/>
    </location>
</feature>
<feature type="transmembrane region" description="Helical" evidence="7">
    <location>
        <begin position="258"/>
        <end position="277"/>
    </location>
</feature>
<dbReference type="Gene3D" id="1.20.1250.20">
    <property type="entry name" value="MFS general substrate transporter like domains"/>
    <property type="match status" value="1"/>
</dbReference>
<dbReference type="RefSeq" id="WP_091685136.1">
    <property type="nucleotide sequence ID" value="NZ_BAABFM010000010.1"/>
</dbReference>
<sequence length="430" mass="47196">MNKKNKLYELKSFLILWAGQSISALGSEMTKYALIVWAYTQQGTVSSITWLAVCSYLPSIVFCFAAGTLADKWDKKKVMLVSDSIAALGTMAVLYLYATKSLQLWHLYIINIIISFMHAFQNPASYVAVSLIAPKDQYTRVSGLQAFSNSLVTIVTPALATTMLSFFGLEAVFIFDLATFVIAFSTLLLFIKIPKINYVDKKEKFIISCGQGIRFLKEHKALWKIILFFSFINLLASISGNSIMPALILARTNNNKTILGMVSSAIGIGTLLGSILVTVMKPATHKTKVIFLSCAISFLLCDILWATGQIAPIWIFAAFSGNLPLPFLNANLTTIMRTKVPIEMQGRVFAARDTFQFITIPIGLALGGILADYIFEPFMLTASPVQHVLSLIVGTGKGSGMAVIFLITGIIGFIVNMVSLKDSAYKDLDY</sequence>
<dbReference type="PROSITE" id="PS50850">
    <property type="entry name" value="MFS"/>
    <property type="match status" value="1"/>
</dbReference>
<evidence type="ECO:0000256" key="7">
    <source>
        <dbReference type="SAM" id="Phobius"/>
    </source>
</evidence>
<evidence type="ECO:0000313" key="9">
    <source>
        <dbReference type="EMBL" id="SFO03503.1"/>
    </source>
</evidence>
<feature type="transmembrane region" description="Helical" evidence="7">
    <location>
        <begin position="221"/>
        <end position="238"/>
    </location>
</feature>
<evidence type="ECO:0000256" key="6">
    <source>
        <dbReference type="ARBA" id="ARBA00023136"/>
    </source>
</evidence>
<feature type="transmembrane region" description="Helical" evidence="7">
    <location>
        <begin position="289"/>
        <end position="307"/>
    </location>
</feature>
<keyword evidence="10" id="KW-1185">Reference proteome</keyword>
<feature type="transmembrane region" description="Helical" evidence="7">
    <location>
        <begin position="399"/>
        <end position="420"/>
    </location>
</feature>
<keyword evidence="5 7" id="KW-1133">Transmembrane helix</keyword>
<dbReference type="InterPro" id="IPR020846">
    <property type="entry name" value="MFS_dom"/>
</dbReference>
<dbReference type="AlphaFoldDB" id="A0A1I5DWB9"/>